<evidence type="ECO:0000313" key="1">
    <source>
        <dbReference type="EMBL" id="GED97946.1"/>
    </source>
</evidence>
<name>A0A7I9UYH5_9ACTN</name>
<keyword evidence="2" id="KW-1185">Reference proteome</keyword>
<sequence length="91" mass="9876">MVDAGEALLRQLEELSSGDAVEVQLDIGALLDIPLAVARRHLASAPRLTRHKSRPSRISRYQLPSGGTRLCTKDFPTTAVARKPSTVVNTQ</sequence>
<reference evidence="2" key="1">
    <citation type="submission" date="2019-06" db="EMBL/GenBank/DDBJ databases">
        <title>Gordonia isolated from sludge of a wastewater treatment plant.</title>
        <authorList>
            <person name="Tamura T."/>
            <person name="Aoyama K."/>
            <person name="Kang Y."/>
            <person name="Saito S."/>
            <person name="Akiyama N."/>
            <person name="Yazawa K."/>
            <person name="Gonoi T."/>
            <person name="Mikami Y."/>
        </authorList>
    </citation>
    <scope>NUCLEOTIDE SEQUENCE [LARGE SCALE GENOMIC DNA]</scope>
    <source>
        <strain evidence="2">NBRC 107697</strain>
    </source>
</reference>
<organism evidence="1 2">
    <name type="scientific">Gordonia crocea</name>
    <dbReference type="NCBI Taxonomy" id="589162"/>
    <lineage>
        <taxon>Bacteria</taxon>
        <taxon>Bacillati</taxon>
        <taxon>Actinomycetota</taxon>
        <taxon>Actinomycetes</taxon>
        <taxon>Mycobacteriales</taxon>
        <taxon>Gordoniaceae</taxon>
        <taxon>Gordonia</taxon>
    </lineage>
</organism>
<gene>
    <name evidence="1" type="ORF">nbrc107697_19850</name>
</gene>
<accession>A0A7I9UYH5</accession>
<dbReference type="AlphaFoldDB" id="A0A7I9UYH5"/>
<evidence type="ECO:0000313" key="2">
    <source>
        <dbReference type="Proteomes" id="UP000444980"/>
    </source>
</evidence>
<proteinExistence type="predicted"/>
<protein>
    <submittedName>
        <fullName evidence="1">Uncharacterized protein</fullName>
    </submittedName>
</protein>
<comment type="caution">
    <text evidence="1">The sequence shown here is derived from an EMBL/GenBank/DDBJ whole genome shotgun (WGS) entry which is preliminary data.</text>
</comment>
<dbReference type="EMBL" id="BJOU01000001">
    <property type="protein sequence ID" value="GED97946.1"/>
    <property type="molecule type" value="Genomic_DNA"/>
</dbReference>
<dbReference type="Proteomes" id="UP000444980">
    <property type="component" value="Unassembled WGS sequence"/>
</dbReference>